<evidence type="ECO:0000313" key="2">
    <source>
        <dbReference type="EMBL" id="UTC24524.1"/>
    </source>
</evidence>
<evidence type="ECO:0000256" key="1">
    <source>
        <dbReference type="SAM" id="Phobius"/>
    </source>
</evidence>
<protein>
    <submittedName>
        <fullName evidence="2">Uncharacterized protein</fullName>
    </submittedName>
</protein>
<keyword evidence="1" id="KW-1133">Transmembrane helix</keyword>
<gene>
    <name evidence="2" type="ORF">MMH89_04750</name>
</gene>
<keyword evidence="3" id="KW-1185">Reference proteome</keyword>
<keyword evidence="1" id="KW-0472">Membrane</keyword>
<sequence>MKKNILLGLIKYNTKQVYSSNGPWVISDGAPVATTANYAWGLVKSNPLLFLLAFWFFPKTLIVLLVLDYCYSSKPALVSYYNFCSAVVWKLCCLAKMIWHSAQYVLCCISDKFVALSAKTQSKQGKVCMPIKPPEGVSQGLAAIGSGVIKGGASSSVSP</sequence>
<feature type="transmembrane region" description="Helical" evidence="1">
    <location>
        <begin position="48"/>
        <end position="67"/>
    </location>
</feature>
<accession>A0ABY5DJN8</accession>
<proteinExistence type="predicted"/>
<dbReference type="RefSeq" id="WP_258568308.1">
    <property type="nucleotide sequence ID" value="NZ_CP092900.1"/>
</dbReference>
<feature type="transmembrane region" description="Helical" evidence="1">
    <location>
        <begin position="79"/>
        <end position="99"/>
    </location>
</feature>
<dbReference type="Proteomes" id="UP001055955">
    <property type="component" value="Chromosome"/>
</dbReference>
<reference evidence="2 3" key="1">
    <citation type="journal article" date="2022" name="Nat. Microbiol.">
        <title>The microbiome of a bacterivorous marine choanoflagellate contains a resource-demanding obligate bacterial associate.</title>
        <authorList>
            <person name="Needham D.M."/>
            <person name="Poirier C."/>
            <person name="Bachy C."/>
            <person name="George E.E."/>
            <person name="Wilken S."/>
            <person name="Yung C.C.M."/>
            <person name="Limardo A.J."/>
            <person name="Morando M."/>
            <person name="Sudek L."/>
            <person name="Malmstrom R.R."/>
            <person name="Keeling P.J."/>
            <person name="Santoro A.E."/>
            <person name="Worden A.Z."/>
        </authorList>
    </citation>
    <scope>NUCLEOTIDE SEQUENCE [LARGE SCALE GENOMIC DNA]</scope>
    <source>
        <strain evidence="2 3">Comchoano-1</strain>
    </source>
</reference>
<evidence type="ECO:0000313" key="3">
    <source>
        <dbReference type="Proteomes" id="UP001055955"/>
    </source>
</evidence>
<name>A0ABY5DJN8_9GAMM</name>
<dbReference type="EMBL" id="CP092900">
    <property type="protein sequence ID" value="UTC24524.1"/>
    <property type="molecule type" value="Genomic_DNA"/>
</dbReference>
<organism evidence="2 3">
    <name type="scientific">Candidatus Comchoanobacter bicostacola</name>
    <dbReference type="NCBI Taxonomy" id="2919598"/>
    <lineage>
        <taxon>Bacteria</taxon>
        <taxon>Pseudomonadati</taxon>
        <taxon>Pseudomonadota</taxon>
        <taxon>Gammaproteobacteria</taxon>
        <taxon>Candidatus Comchoanobacterales</taxon>
        <taxon>Candidatus Comchoanobacteraceae</taxon>
        <taxon>Candidatus Comchoanobacter</taxon>
    </lineage>
</organism>
<keyword evidence="1" id="KW-0812">Transmembrane</keyword>